<organism evidence="5 6">
    <name type="scientific">Canavalia gladiata</name>
    <name type="common">Sword bean</name>
    <name type="synonym">Dolichos gladiatus</name>
    <dbReference type="NCBI Taxonomy" id="3824"/>
    <lineage>
        <taxon>Eukaryota</taxon>
        <taxon>Viridiplantae</taxon>
        <taxon>Streptophyta</taxon>
        <taxon>Embryophyta</taxon>
        <taxon>Tracheophyta</taxon>
        <taxon>Spermatophyta</taxon>
        <taxon>Magnoliopsida</taxon>
        <taxon>eudicotyledons</taxon>
        <taxon>Gunneridae</taxon>
        <taxon>Pentapetalae</taxon>
        <taxon>rosids</taxon>
        <taxon>fabids</taxon>
        <taxon>Fabales</taxon>
        <taxon>Fabaceae</taxon>
        <taxon>Papilionoideae</taxon>
        <taxon>50 kb inversion clade</taxon>
        <taxon>NPAAA clade</taxon>
        <taxon>indigoferoid/millettioid clade</taxon>
        <taxon>Phaseoleae</taxon>
        <taxon>Canavalia</taxon>
    </lineage>
</organism>
<dbReference type="AlphaFoldDB" id="A0AAN9QPY7"/>
<comment type="subunit">
    <text evidence="2">Homodimer.</text>
</comment>
<protein>
    <submittedName>
        <fullName evidence="5">Uncharacterized protein</fullName>
    </submittedName>
</protein>
<dbReference type="GO" id="GO:0016114">
    <property type="term" value="P:terpenoid biosynthetic process"/>
    <property type="evidence" value="ECO:0007669"/>
    <property type="project" value="InterPro"/>
</dbReference>
<dbReference type="PANTHER" id="PTHR43322:SF5">
    <property type="entry name" value="1-DEOXY-D-XYLULOSE-5-PHOSPHATE SYNTHASE, CHLOROPLASTIC"/>
    <property type="match status" value="1"/>
</dbReference>
<dbReference type="GO" id="GO:0008661">
    <property type="term" value="F:1-deoxy-D-xylulose-5-phosphate synthase activity"/>
    <property type="evidence" value="ECO:0007669"/>
    <property type="project" value="InterPro"/>
</dbReference>
<comment type="cofactor">
    <cofactor evidence="1">
        <name>Mg(2+)</name>
        <dbReference type="ChEBI" id="CHEBI:18420"/>
    </cofactor>
</comment>
<proteinExistence type="predicted"/>
<dbReference type="PANTHER" id="PTHR43322">
    <property type="entry name" value="1-D-DEOXYXYLULOSE 5-PHOSPHATE SYNTHASE-RELATED"/>
    <property type="match status" value="1"/>
</dbReference>
<dbReference type="InterPro" id="IPR009014">
    <property type="entry name" value="Transketo_C/PFOR_II"/>
</dbReference>
<dbReference type="GO" id="GO:0009507">
    <property type="term" value="C:chloroplast"/>
    <property type="evidence" value="ECO:0007669"/>
    <property type="project" value="TreeGrafter"/>
</dbReference>
<evidence type="ECO:0000256" key="4">
    <source>
        <dbReference type="ARBA" id="ARBA00023052"/>
    </source>
</evidence>
<gene>
    <name evidence="5" type="ORF">VNO77_19804</name>
</gene>
<dbReference type="EMBL" id="JAYMYQ010000004">
    <property type="protein sequence ID" value="KAK7339153.1"/>
    <property type="molecule type" value="Genomic_DNA"/>
</dbReference>
<dbReference type="SUPFAM" id="SSF52922">
    <property type="entry name" value="TK C-terminal domain-like"/>
    <property type="match status" value="1"/>
</dbReference>
<evidence type="ECO:0000256" key="2">
    <source>
        <dbReference type="ARBA" id="ARBA00011738"/>
    </source>
</evidence>
<dbReference type="InterPro" id="IPR005477">
    <property type="entry name" value="Dxylulose-5-P_synthase"/>
</dbReference>
<dbReference type="Proteomes" id="UP001367508">
    <property type="component" value="Unassembled WGS sequence"/>
</dbReference>
<evidence type="ECO:0000313" key="6">
    <source>
        <dbReference type="Proteomes" id="UP001367508"/>
    </source>
</evidence>
<reference evidence="5 6" key="1">
    <citation type="submission" date="2024-01" db="EMBL/GenBank/DDBJ databases">
        <title>The genomes of 5 underutilized Papilionoideae crops provide insights into root nodulation and disease resistanc.</title>
        <authorList>
            <person name="Jiang F."/>
        </authorList>
    </citation>
    <scope>NUCLEOTIDE SEQUENCE [LARGE SCALE GENOMIC DNA]</scope>
    <source>
        <strain evidence="5">LVBAO_FW01</strain>
        <tissue evidence="5">Leaves</tissue>
    </source>
</reference>
<keyword evidence="6" id="KW-1185">Reference proteome</keyword>
<keyword evidence="4" id="KW-0786">Thiamine pyrophosphate</keyword>
<accession>A0AAN9QPY7</accession>
<sequence length="169" mass="18081">MVGVLPITILKDRISKVVDLHCEVDAPGFVSRLNDIINRGIPFEIGKGNILIGEEGVALLGYGIAVQNCLAITSLVERHDLRLIAADAHSYKTLDCSLTYSLEKSHEVLVTLIGRLSSHVVNSDLAVIALGSLEGQMASQGEPIVLKVDTSSKSRPRSSTIAAGVTYLF</sequence>
<name>A0AAN9QPY7_CANGL</name>
<evidence type="ECO:0000256" key="3">
    <source>
        <dbReference type="ARBA" id="ARBA00022679"/>
    </source>
</evidence>
<comment type="caution">
    <text evidence="5">The sequence shown here is derived from an EMBL/GenBank/DDBJ whole genome shotgun (WGS) entry which is preliminary data.</text>
</comment>
<dbReference type="GO" id="GO:0015995">
    <property type="term" value="P:chlorophyll biosynthetic process"/>
    <property type="evidence" value="ECO:0007669"/>
    <property type="project" value="TreeGrafter"/>
</dbReference>
<evidence type="ECO:0000256" key="1">
    <source>
        <dbReference type="ARBA" id="ARBA00001946"/>
    </source>
</evidence>
<keyword evidence="3" id="KW-0808">Transferase</keyword>
<evidence type="ECO:0000313" key="5">
    <source>
        <dbReference type="EMBL" id="KAK7339153.1"/>
    </source>
</evidence>